<dbReference type="InterPro" id="IPR045341">
    <property type="entry name" value="DUF6532"/>
</dbReference>
<protein>
    <recommendedName>
        <fullName evidence="1">DUF6532 domain-containing protein</fullName>
    </recommendedName>
</protein>
<dbReference type="InParanoid" id="A0A165HHL8"/>
<evidence type="ECO:0000313" key="2">
    <source>
        <dbReference type="EMBL" id="KZV91983.1"/>
    </source>
</evidence>
<accession>A0A165HHL8</accession>
<dbReference type="Pfam" id="PF20149">
    <property type="entry name" value="DUF6532"/>
    <property type="match status" value="1"/>
</dbReference>
<reference evidence="2 3" key="1">
    <citation type="journal article" date="2016" name="Mol. Biol. Evol.">
        <title>Comparative Genomics of Early-Diverging Mushroom-Forming Fungi Provides Insights into the Origins of Lignocellulose Decay Capabilities.</title>
        <authorList>
            <person name="Nagy L.G."/>
            <person name="Riley R."/>
            <person name="Tritt A."/>
            <person name="Adam C."/>
            <person name="Daum C."/>
            <person name="Floudas D."/>
            <person name="Sun H."/>
            <person name="Yadav J.S."/>
            <person name="Pangilinan J."/>
            <person name="Larsson K.H."/>
            <person name="Matsuura K."/>
            <person name="Barry K."/>
            <person name="Labutti K."/>
            <person name="Kuo R."/>
            <person name="Ohm R.A."/>
            <person name="Bhattacharya S.S."/>
            <person name="Shirouzu T."/>
            <person name="Yoshinaga Y."/>
            <person name="Martin F.M."/>
            <person name="Grigoriev I.V."/>
            <person name="Hibbett D.S."/>
        </authorList>
    </citation>
    <scope>NUCLEOTIDE SEQUENCE [LARGE SCALE GENOMIC DNA]</scope>
    <source>
        <strain evidence="2 3">HHB12029</strain>
    </source>
</reference>
<name>A0A165HHL8_EXIGL</name>
<proteinExistence type="predicted"/>
<sequence>MRHIAFEDRARQQQESVVKQFPDKFVDGLPFELYAYACTMVEFALHCIKSGDESLQGSRWMPVYRKWALKVPEFFNDSKQWSKMQELREEHWDRIRNEFPVGGGGDVRMDSLDTDDEA</sequence>
<dbReference type="EMBL" id="KV426016">
    <property type="protein sequence ID" value="KZV91983.1"/>
    <property type="molecule type" value="Genomic_DNA"/>
</dbReference>
<evidence type="ECO:0000313" key="3">
    <source>
        <dbReference type="Proteomes" id="UP000077266"/>
    </source>
</evidence>
<organism evidence="2 3">
    <name type="scientific">Exidia glandulosa HHB12029</name>
    <dbReference type="NCBI Taxonomy" id="1314781"/>
    <lineage>
        <taxon>Eukaryota</taxon>
        <taxon>Fungi</taxon>
        <taxon>Dikarya</taxon>
        <taxon>Basidiomycota</taxon>
        <taxon>Agaricomycotina</taxon>
        <taxon>Agaricomycetes</taxon>
        <taxon>Auriculariales</taxon>
        <taxon>Exidiaceae</taxon>
        <taxon>Exidia</taxon>
    </lineage>
</organism>
<dbReference type="Proteomes" id="UP000077266">
    <property type="component" value="Unassembled WGS sequence"/>
</dbReference>
<gene>
    <name evidence="2" type="ORF">EXIGLDRAFT_836743</name>
</gene>
<keyword evidence="3" id="KW-1185">Reference proteome</keyword>
<evidence type="ECO:0000259" key="1">
    <source>
        <dbReference type="Pfam" id="PF20149"/>
    </source>
</evidence>
<dbReference type="AlphaFoldDB" id="A0A165HHL8"/>
<dbReference type="OrthoDB" id="3268553at2759"/>
<feature type="domain" description="DUF6532" evidence="1">
    <location>
        <begin position="14"/>
        <end position="66"/>
    </location>
</feature>